<sequence length="250" mass="28901">MSSQSQPKVFDDLSQPELVQWVMEGFRRTLIHYGSWFREVEYQLGMKKAAAIETVAGDLSWSIMFNRLAKVLDIEVEDGVPKALRNMGRQDLLKLLDAICVNWLANDGVWFQAVEKQFGMDTAKRCNDTCWSRFSPYEAHRIKELLGIPELGGLDGLKTALAFRMYARINKQSIEDVDAKSFIFRMEECRVQVARKRKGLQDYPCKSGGMVEYPFFASYIDPRIETECIGCPPDPHPEEWYCSWKFTLRD</sequence>
<dbReference type="Pfam" id="PF19620">
    <property type="entry name" value="DUF6125"/>
    <property type="match status" value="1"/>
</dbReference>
<organism evidence="1 2">
    <name type="scientific">Desulforhabdus amnigena</name>
    <dbReference type="NCBI Taxonomy" id="40218"/>
    <lineage>
        <taxon>Bacteria</taxon>
        <taxon>Pseudomonadati</taxon>
        <taxon>Thermodesulfobacteriota</taxon>
        <taxon>Syntrophobacteria</taxon>
        <taxon>Syntrophobacterales</taxon>
        <taxon>Syntrophobacteraceae</taxon>
        <taxon>Desulforhabdus</taxon>
    </lineage>
</organism>
<evidence type="ECO:0000313" key="2">
    <source>
        <dbReference type="Proteomes" id="UP001144372"/>
    </source>
</evidence>
<dbReference type="Proteomes" id="UP001144372">
    <property type="component" value="Unassembled WGS sequence"/>
</dbReference>
<protein>
    <recommendedName>
        <fullName evidence="3">Cytosolic protein</fullName>
    </recommendedName>
</protein>
<dbReference type="EMBL" id="BSDR01000001">
    <property type="protein sequence ID" value="GLI33374.1"/>
    <property type="molecule type" value="Genomic_DNA"/>
</dbReference>
<proteinExistence type="predicted"/>
<comment type="caution">
    <text evidence="1">The sequence shown here is derived from an EMBL/GenBank/DDBJ whole genome shotgun (WGS) entry which is preliminary data.</text>
</comment>
<keyword evidence="2" id="KW-1185">Reference proteome</keyword>
<evidence type="ECO:0000313" key="1">
    <source>
        <dbReference type="EMBL" id="GLI33374.1"/>
    </source>
</evidence>
<name>A0A9W6CVM5_9BACT</name>
<dbReference type="RefSeq" id="WP_281792384.1">
    <property type="nucleotide sequence ID" value="NZ_BSDR01000001.1"/>
</dbReference>
<accession>A0A9W6CVM5</accession>
<evidence type="ECO:0008006" key="3">
    <source>
        <dbReference type="Google" id="ProtNLM"/>
    </source>
</evidence>
<reference evidence="1" key="1">
    <citation type="submission" date="2022-12" db="EMBL/GenBank/DDBJ databases">
        <title>Reference genome sequencing for broad-spectrum identification of bacterial and archaeal isolates by mass spectrometry.</title>
        <authorList>
            <person name="Sekiguchi Y."/>
            <person name="Tourlousse D.M."/>
        </authorList>
    </citation>
    <scope>NUCLEOTIDE SEQUENCE</scope>
    <source>
        <strain evidence="1">ASRB1</strain>
    </source>
</reference>
<gene>
    <name evidence="1" type="ORF">DAMNIGENAA_08070</name>
</gene>
<dbReference type="AlphaFoldDB" id="A0A9W6CVM5"/>